<name>A0A7L7KRB8_9MOLU</name>
<dbReference type="PANTHER" id="PTHR38011:SF11">
    <property type="entry name" value="2,5-DIAMINO-6-RIBOSYLAMINO-4(3H)-PYRIMIDINONE 5'-PHOSPHATE REDUCTASE"/>
    <property type="match status" value="1"/>
</dbReference>
<accession>A0A7L7KRB8</accession>
<dbReference type="Gene3D" id="3.40.430.10">
    <property type="entry name" value="Dihydrofolate Reductase, subunit A"/>
    <property type="match status" value="1"/>
</dbReference>
<evidence type="ECO:0000259" key="1">
    <source>
        <dbReference type="Pfam" id="PF01872"/>
    </source>
</evidence>
<dbReference type="InterPro" id="IPR024072">
    <property type="entry name" value="DHFR-like_dom_sf"/>
</dbReference>
<sequence>MAYVILQLALSLDGNIARPNGEVDFLGDIEPSFTPVFESFIKQIDTIVMGRNTYQKMLEYGDIPFADKTIKVCTTRPAKNSAHHVEFVNCDIRDIIVNETGTVWLFGGAQLIKQFINEDLIDEMQLYIVPYIIGRGIPLFMDNQGLHLELVSSQTFGQNVFLTYRRQSTK</sequence>
<dbReference type="GO" id="GO:0008703">
    <property type="term" value="F:5-amino-6-(5-phosphoribosylamino)uracil reductase activity"/>
    <property type="evidence" value="ECO:0007669"/>
    <property type="project" value="InterPro"/>
</dbReference>
<dbReference type="InterPro" id="IPR050765">
    <property type="entry name" value="Riboflavin_Biosynth_HTPR"/>
</dbReference>
<dbReference type="EMBL" id="CP048914">
    <property type="protein sequence ID" value="QMS84822.1"/>
    <property type="molecule type" value="Genomic_DNA"/>
</dbReference>
<feature type="domain" description="Bacterial bifunctional deaminase-reductase C-terminal" evidence="1">
    <location>
        <begin position="98"/>
        <end position="161"/>
    </location>
</feature>
<dbReference type="KEGG" id="xcl:G4Z02_03325"/>
<proteinExistence type="predicted"/>
<dbReference type="Pfam" id="PF01872">
    <property type="entry name" value="RibD_C"/>
    <property type="match status" value="1"/>
</dbReference>
<dbReference type="GO" id="GO:0009231">
    <property type="term" value="P:riboflavin biosynthetic process"/>
    <property type="evidence" value="ECO:0007669"/>
    <property type="project" value="InterPro"/>
</dbReference>
<dbReference type="SUPFAM" id="SSF53597">
    <property type="entry name" value="Dihydrofolate reductase-like"/>
    <property type="match status" value="1"/>
</dbReference>
<protein>
    <submittedName>
        <fullName evidence="2">Dihydrofolate reductase</fullName>
    </submittedName>
</protein>
<evidence type="ECO:0000313" key="2">
    <source>
        <dbReference type="EMBL" id="QMS84822.1"/>
    </source>
</evidence>
<organism evidence="2 3">
    <name type="scientific">Candidatus Xianfuyuplasma coldseepsis</name>
    <dbReference type="NCBI Taxonomy" id="2782163"/>
    <lineage>
        <taxon>Bacteria</taxon>
        <taxon>Bacillati</taxon>
        <taxon>Mycoplasmatota</taxon>
        <taxon>Mollicutes</taxon>
        <taxon>Candidatus Izemoplasmatales</taxon>
        <taxon>Candidatus Izemoplasmataceae</taxon>
        <taxon>Candidatus Xianfuyuplasma</taxon>
    </lineage>
</organism>
<dbReference type="PANTHER" id="PTHR38011">
    <property type="entry name" value="DIHYDROFOLATE REDUCTASE FAMILY PROTEIN (AFU_ORTHOLOGUE AFUA_8G06820)"/>
    <property type="match status" value="1"/>
</dbReference>
<dbReference type="RefSeq" id="WP_258878444.1">
    <property type="nucleotide sequence ID" value="NZ_CP048914.1"/>
</dbReference>
<dbReference type="Proteomes" id="UP000514720">
    <property type="component" value="Chromosome"/>
</dbReference>
<evidence type="ECO:0000313" key="3">
    <source>
        <dbReference type="Proteomes" id="UP000514720"/>
    </source>
</evidence>
<dbReference type="InterPro" id="IPR002734">
    <property type="entry name" value="RibDG_C"/>
</dbReference>
<gene>
    <name evidence="2" type="ORF">G4Z02_03325</name>
</gene>
<dbReference type="AlphaFoldDB" id="A0A7L7KRB8"/>
<keyword evidence="3" id="KW-1185">Reference proteome</keyword>
<reference evidence="2 3" key="1">
    <citation type="submission" date="2020-02" db="EMBL/GenBank/DDBJ databases">
        <authorList>
            <person name="Zheng R.K."/>
            <person name="Sun C.M."/>
        </authorList>
    </citation>
    <scope>NUCLEOTIDE SEQUENCE [LARGE SCALE GENOMIC DNA]</scope>
    <source>
        <strain evidence="3">zrk13</strain>
    </source>
</reference>